<feature type="chain" id="PRO_5046523768" evidence="1">
    <location>
        <begin position="24"/>
        <end position="339"/>
    </location>
</feature>
<feature type="domain" description="Transglutaminase-like" evidence="2">
    <location>
        <begin position="191"/>
        <end position="257"/>
    </location>
</feature>
<accession>A0ABX8LHL1</accession>
<evidence type="ECO:0000259" key="2">
    <source>
        <dbReference type="SMART" id="SM00460"/>
    </source>
</evidence>
<proteinExistence type="predicted"/>
<protein>
    <submittedName>
        <fullName evidence="3">Transglutaminase domain-containing protein</fullName>
    </submittedName>
</protein>
<dbReference type="Proteomes" id="UP000683559">
    <property type="component" value="Chromosome"/>
</dbReference>
<keyword evidence="4" id="KW-1185">Reference proteome</keyword>
<dbReference type="Pfam" id="PF01841">
    <property type="entry name" value="Transglut_core"/>
    <property type="match status" value="1"/>
</dbReference>
<reference evidence="3 4" key="1">
    <citation type="submission" date="2021-06" db="EMBL/GenBank/DDBJ databases">
        <title>Gemonas diversity in paddy soil.</title>
        <authorList>
            <person name="Liu G."/>
        </authorList>
    </citation>
    <scope>NUCLEOTIDE SEQUENCE [LARGE SCALE GENOMIC DNA]</scope>
    <source>
        <strain evidence="3 4">RG2</strain>
    </source>
</reference>
<dbReference type="RefSeq" id="WP_217285780.1">
    <property type="nucleotide sequence ID" value="NZ_CP077683.1"/>
</dbReference>
<name>A0ABX8LHL1_9BACT</name>
<evidence type="ECO:0000313" key="3">
    <source>
        <dbReference type="EMBL" id="QXE89085.1"/>
    </source>
</evidence>
<dbReference type="EMBL" id="CP077683">
    <property type="protein sequence ID" value="QXE89085.1"/>
    <property type="molecule type" value="Genomic_DNA"/>
</dbReference>
<sequence>MRTTMRTVMVFLMVLAVPMTGICAPAKERSGSVTFSITLDSPQQAQNVKMWFPYPTSDLNQKIENLHFDGNYATFTLSREPQSGALYLYTEWRGPQKERHLNVTFDATAQERKVSRLVERPAPIPAEVAKYVKSEFWIPSDDKKVKALSHRITAGKKGILNKSRAVYDWVVDNTKRDPKVPGCGVGNVQATLAARSGKCADISTLFVALARASGVPAREVFGLRLGRPGQTDISNGHHCWAEFYLPGTGWVPVDPADVSKAVLEKNLSVAAAKPYREYYFGAVDEFRIVLQKGERGIVFTEGNKEKVNYFMYPYAEVDGKSLDYCRPDTFAYTVKFRER</sequence>
<feature type="signal peptide" evidence="1">
    <location>
        <begin position="1"/>
        <end position="23"/>
    </location>
</feature>
<dbReference type="SMART" id="SM00460">
    <property type="entry name" value="TGc"/>
    <property type="match status" value="1"/>
</dbReference>
<dbReference type="InterPro" id="IPR002931">
    <property type="entry name" value="Transglutaminase-like"/>
</dbReference>
<evidence type="ECO:0000256" key="1">
    <source>
        <dbReference type="SAM" id="SignalP"/>
    </source>
</evidence>
<gene>
    <name evidence="3" type="ORF">KP001_11465</name>
</gene>
<keyword evidence="1" id="KW-0732">Signal</keyword>
<dbReference type="PANTHER" id="PTHR38339">
    <property type="entry name" value="TRANSGLUTAMINASE DOMAIN PROTEIN"/>
    <property type="match status" value="1"/>
</dbReference>
<organism evidence="3 4">
    <name type="scientific">Geomonas subterranea</name>
    <dbReference type="NCBI Taxonomy" id="2847989"/>
    <lineage>
        <taxon>Bacteria</taxon>
        <taxon>Pseudomonadati</taxon>
        <taxon>Thermodesulfobacteriota</taxon>
        <taxon>Desulfuromonadia</taxon>
        <taxon>Geobacterales</taxon>
        <taxon>Geobacteraceae</taxon>
        <taxon>Geomonas</taxon>
    </lineage>
</organism>
<evidence type="ECO:0000313" key="4">
    <source>
        <dbReference type="Proteomes" id="UP000683559"/>
    </source>
</evidence>
<dbReference type="PANTHER" id="PTHR38339:SF1">
    <property type="entry name" value="TRANSGLUTAMINASE-LIKE DOMAIN-CONTAINING PROTEIN"/>
    <property type="match status" value="1"/>
</dbReference>